<dbReference type="InParanoid" id="T1FA27"/>
<dbReference type="CTD" id="20205676"/>
<keyword evidence="3" id="KW-1185">Reference proteome</keyword>
<sequence>MIGETKAEAKELLNNYYGSIFTHEKEEKIPVAKYNSNWNIFGKEFRITETEVVFELGQLKKDKSPGINEFFRVIRVYQVLSSYLSYIELYESYELNESIEFIEITELYRVISNYTSFMELYKLNESIDFIKFIELYE</sequence>
<reference evidence="3" key="1">
    <citation type="submission" date="2012-12" db="EMBL/GenBank/DDBJ databases">
        <authorList>
            <person name="Hellsten U."/>
            <person name="Grimwood J."/>
            <person name="Chapman J.A."/>
            <person name="Shapiro H."/>
            <person name="Aerts A."/>
            <person name="Otillar R.P."/>
            <person name="Terry A.Y."/>
            <person name="Boore J.L."/>
            <person name="Simakov O."/>
            <person name="Marletaz F."/>
            <person name="Cho S.-J."/>
            <person name="Edsinger-Gonzales E."/>
            <person name="Havlak P."/>
            <person name="Kuo D.-H."/>
            <person name="Larsson T."/>
            <person name="Lv J."/>
            <person name="Arendt D."/>
            <person name="Savage R."/>
            <person name="Osoegawa K."/>
            <person name="de Jong P."/>
            <person name="Lindberg D.R."/>
            <person name="Seaver E.C."/>
            <person name="Weisblat D.A."/>
            <person name="Putnam N.H."/>
            <person name="Grigoriev I.V."/>
            <person name="Rokhsar D.S."/>
        </authorList>
    </citation>
    <scope>NUCLEOTIDE SEQUENCE</scope>
</reference>
<dbReference type="RefSeq" id="XP_009021640.1">
    <property type="nucleotide sequence ID" value="XM_009023392.1"/>
</dbReference>
<dbReference type="Proteomes" id="UP000015101">
    <property type="component" value="Unassembled WGS sequence"/>
</dbReference>
<proteinExistence type="predicted"/>
<protein>
    <submittedName>
        <fullName evidence="1 2">Uncharacterized protein</fullName>
    </submittedName>
</protein>
<accession>T1FA27</accession>
<dbReference type="GeneID" id="20205676"/>
<gene>
    <name evidence="2" type="primary">20205676</name>
    <name evidence="1" type="ORF">HELRODRAFT_176043</name>
</gene>
<evidence type="ECO:0000313" key="3">
    <source>
        <dbReference type="Proteomes" id="UP000015101"/>
    </source>
</evidence>
<dbReference type="AlphaFoldDB" id="T1FA27"/>
<name>T1FA27_HELRO</name>
<evidence type="ECO:0000313" key="2">
    <source>
        <dbReference type="EnsemblMetazoa" id="HelroP176043"/>
    </source>
</evidence>
<dbReference type="EnsemblMetazoa" id="HelroT176043">
    <property type="protein sequence ID" value="HelroP176043"/>
    <property type="gene ID" value="HelroG176043"/>
</dbReference>
<organism evidence="2 3">
    <name type="scientific">Helobdella robusta</name>
    <name type="common">Californian leech</name>
    <dbReference type="NCBI Taxonomy" id="6412"/>
    <lineage>
        <taxon>Eukaryota</taxon>
        <taxon>Metazoa</taxon>
        <taxon>Spiralia</taxon>
        <taxon>Lophotrochozoa</taxon>
        <taxon>Annelida</taxon>
        <taxon>Clitellata</taxon>
        <taxon>Hirudinea</taxon>
        <taxon>Rhynchobdellida</taxon>
        <taxon>Glossiphoniidae</taxon>
        <taxon>Helobdella</taxon>
    </lineage>
</organism>
<evidence type="ECO:0000313" key="1">
    <source>
        <dbReference type="EMBL" id="ESO00206.1"/>
    </source>
</evidence>
<reference evidence="1 3" key="2">
    <citation type="journal article" date="2013" name="Nature">
        <title>Insights into bilaterian evolution from three spiralian genomes.</title>
        <authorList>
            <person name="Simakov O."/>
            <person name="Marletaz F."/>
            <person name="Cho S.J."/>
            <person name="Edsinger-Gonzales E."/>
            <person name="Havlak P."/>
            <person name="Hellsten U."/>
            <person name="Kuo D.H."/>
            <person name="Larsson T."/>
            <person name="Lv J."/>
            <person name="Arendt D."/>
            <person name="Savage R."/>
            <person name="Osoegawa K."/>
            <person name="de Jong P."/>
            <person name="Grimwood J."/>
            <person name="Chapman J.A."/>
            <person name="Shapiro H."/>
            <person name="Aerts A."/>
            <person name="Otillar R.P."/>
            <person name="Terry A.Y."/>
            <person name="Boore J.L."/>
            <person name="Grigoriev I.V."/>
            <person name="Lindberg D.R."/>
            <person name="Seaver E.C."/>
            <person name="Weisblat D.A."/>
            <person name="Putnam N.H."/>
            <person name="Rokhsar D.S."/>
        </authorList>
    </citation>
    <scope>NUCLEOTIDE SEQUENCE</scope>
</reference>
<dbReference type="HOGENOM" id="CLU_1867315_0_0_1"/>
<reference evidence="2" key="3">
    <citation type="submission" date="2015-06" db="UniProtKB">
        <authorList>
            <consortium name="EnsemblMetazoa"/>
        </authorList>
    </citation>
    <scope>IDENTIFICATION</scope>
</reference>
<dbReference type="EMBL" id="AMQM01005525">
    <property type="status" value="NOT_ANNOTATED_CDS"/>
    <property type="molecule type" value="Genomic_DNA"/>
</dbReference>
<dbReference type="EMBL" id="KB096983">
    <property type="protein sequence ID" value="ESO00206.1"/>
    <property type="molecule type" value="Genomic_DNA"/>
</dbReference>
<dbReference type="KEGG" id="hro:HELRODRAFT_176043"/>